<gene>
    <name evidence="5" type="ORF">FGD71_009760</name>
</gene>
<evidence type="ECO:0000313" key="6">
    <source>
        <dbReference type="Proteomes" id="UP000317378"/>
    </source>
</evidence>
<evidence type="ECO:0000256" key="2">
    <source>
        <dbReference type="ARBA" id="ARBA00023125"/>
    </source>
</evidence>
<dbReference type="AlphaFoldDB" id="A0A505DN63"/>
<dbReference type="PROSITE" id="PS01124">
    <property type="entry name" value="HTH_ARAC_FAMILY_2"/>
    <property type="match status" value="1"/>
</dbReference>
<dbReference type="PANTHER" id="PTHR46796">
    <property type="entry name" value="HTH-TYPE TRANSCRIPTIONAL ACTIVATOR RHAS-RELATED"/>
    <property type="match status" value="1"/>
</dbReference>
<evidence type="ECO:0000259" key="4">
    <source>
        <dbReference type="PROSITE" id="PS01124"/>
    </source>
</evidence>
<dbReference type="SUPFAM" id="SSF46689">
    <property type="entry name" value="Homeodomain-like"/>
    <property type="match status" value="1"/>
</dbReference>
<dbReference type="InterPro" id="IPR050204">
    <property type="entry name" value="AraC_XylS_family_regulators"/>
</dbReference>
<evidence type="ECO:0000256" key="3">
    <source>
        <dbReference type="ARBA" id="ARBA00023163"/>
    </source>
</evidence>
<keyword evidence="2" id="KW-0238">DNA-binding</keyword>
<keyword evidence="6" id="KW-1185">Reference proteome</keyword>
<keyword evidence="1" id="KW-0805">Transcription regulation</keyword>
<keyword evidence="3" id="KW-0804">Transcription</keyword>
<dbReference type="SMART" id="SM00342">
    <property type="entry name" value="HTH_ARAC"/>
    <property type="match status" value="1"/>
</dbReference>
<dbReference type="Pfam" id="PF14525">
    <property type="entry name" value="AraC_binding_2"/>
    <property type="match status" value="1"/>
</dbReference>
<dbReference type="EMBL" id="VCHX02000083">
    <property type="protein sequence ID" value="TPQ22529.1"/>
    <property type="molecule type" value="Genomic_DNA"/>
</dbReference>
<dbReference type="InterPro" id="IPR035418">
    <property type="entry name" value="AraC-bd_2"/>
</dbReference>
<feature type="domain" description="HTH araC/xylS-type" evidence="4">
    <location>
        <begin position="253"/>
        <end position="354"/>
    </location>
</feature>
<comment type="caution">
    <text evidence="5">The sequence shown here is derived from an EMBL/GenBank/DDBJ whole genome shotgun (WGS) entry which is preliminary data.</text>
</comment>
<sequence length="369" mass="40789">MHRSPRGHVLRRLLHEGMNVPPVKPSCRYRGGTAPTRWSASMRTVVTTENVSPGERFDFWVDEISRLLFVPLDTAQTTADIFHGTATDGRVGALQLSSLSAGPLRVRRTASLAARYEEDFYKLSLQVSGTAVIEQDGMRSRLTPGDLALCDTSRPYSFTYESHFSTVLMLLPRSLIPLRPETLRAVTGKNMAADKGVGAVVAPFLQSLTEQSAHCAGPEVSRLADGAVSLVTALLCERLNRTTPVAPHLATTLRIRDYIERHLADPDLTPDAIARAHAISRRYLFKLFAEEETTVAGWIRTRRLERCARDLADPATRDQPVAAIAARWGLLDGRHFARVFKAAYGETPRDYRRRATVDPTSARAPMTSG</sequence>
<name>A0A505DN63_9ACTN</name>
<accession>A0A505DN63</accession>
<proteinExistence type="predicted"/>
<organism evidence="5 6">
    <name type="scientific">Streptomyces sporangiiformans</name>
    <dbReference type="NCBI Taxonomy" id="2315329"/>
    <lineage>
        <taxon>Bacteria</taxon>
        <taxon>Bacillati</taxon>
        <taxon>Actinomycetota</taxon>
        <taxon>Actinomycetes</taxon>
        <taxon>Kitasatosporales</taxon>
        <taxon>Streptomycetaceae</taxon>
        <taxon>Streptomyces</taxon>
    </lineage>
</organism>
<dbReference type="GO" id="GO:0003700">
    <property type="term" value="F:DNA-binding transcription factor activity"/>
    <property type="evidence" value="ECO:0007669"/>
    <property type="project" value="InterPro"/>
</dbReference>
<dbReference type="Proteomes" id="UP000317378">
    <property type="component" value="Unassembled WGS sequence"/>
</dbReference>
<evidence type="ECO:0000313" key="5">
    <source>
        <dbReference type="EMBL" id="TPQ22529.1"/>
    </source>
</evidence>
<dbReference type="Gene3D" id="1.10.10.60">
    <property type="entry name" value="Homeodomain-like"/>
    <property type="match status" value="1"/>
</dbReference>
<dbReference type="Pfam" id="PF12833">
    <property type="entry name" value="HTH_18"/>
    <property type="match status" value="1"/>
</dbReference>
<dbReference type="OrthoDB" id="9799345at2"/>
<dbReference type="InterPro" id="IPR009057">
    <property type="entry name" value="Homeodomain-like_sf"/>
</dbReference>
<dbReference type="GO" id="GO:0043565">
    <property type="term" value="F:sequence-specific DNA binding"/>
    <property type="evidence" value="ECO:0007669"/>
    <property type="project" value="InterPro"/>
</dbReference>
<dbReference type="PANTHER" id="PTHR46796:SF6">
    <property type="entry name" value="ARAC SUBFAMILY"/>
    <property type="match status" value="1"/>
</dbReference>
<dbReference type="InterPro" id="IPR018060">
    <property type="entry name" value="HTH_AraC"/>
</dbReference>
<reference evidence="5 6" key="1">
    <citation type="submission" date="2019-06" db="EMBL/GenBank/DDBJ databases">
        <title>Streptomyces sporangiiformans sp. nov., a novel actinomycete isolated from soil in Mount Song.</title>
        <authorList>
            <person name="Han L."/>
        </authorList>
    </citation>
    <scope>NUCLEOTIDE SEQUENCE [LARGE SCALE GENOMIC DNA]</scope>
    <source>
        <strain evidence="5 6">NEAU-SSA 1</strain>
    </source>
</reference>
<protein>
    <submittedName>
        <fullName evidence="5">Helix-turn-helix domain-containing protein</fullName>
    </submittedName>
</protein>
<evidence type="ECO:0000256" key="1">
    <source>
        <dbReference type="ARBA" id="ARBA00023015"/>
    </source>
</evidence>